<feature type="region of interest" description="Disordered" evidence="5">
    <location>
        <begin position="667"/>
        <end position="703"/>
    </location>
</feature>
<feature type="compositionally biased region" description="Basic and acidic residues" evidence="5">
    <location>
        <begin position="687"/>
        <end position="698"/>
    </location>
</feature>
<dbReference type="Gene3D" id="2.30.30.140">
    <property type="match status" value="1"/>
</dbReference>
<feature type="compositionally biased region" description="Basic and acidic residues" evidence="5">
    <location>
        <begin position="436"/>
        <end position="457"/>
    </location>
</feature>
<feature type="compositionally biased region" description="Basic residues" evidence="5">
    <location>
        <begin position="426"/>
        <end position="435"/>
    </location>
</feature>
<dbReference type="SUPFAM" id="SSF63748">
    <property type="entry name" value="Tudor/PWWP/MBT"/>
    <property type="match status" value="1"/>
</dbReference>
<dbReference type="FunFam" id="2.30.30.140:FF:000115">
    <property type="entry name" value="Tudor/PWWP/MBT superfamily protein"/>
    <property type="match status" value="1"/>
</dbReference>
<dbReference type="PANTHER" id="PTHR10688:SF5">
    <property type="entry name" value="PWWP DOMAIN-CONTAINING PROTEIN 1-RELATED"/>
    <property type="match status" value="1"/>
</dbReference>
<dbReference type="InterPro" id="IPR000313">
    <property type="entry name" value="PWWP_dom"/>
</dbReference>
<dbReference type="GO" id="GO:2000028">
    <property type="term" value="P:regulation of photoperiodism, flowering"/>
    <property type="evidence" value="ECO:0007669"/>
    <property type="project" value="UniProtKB-ARBA"/>
</dbReference>
<keyword evidence="3" id="KW-0539">Nucleus</keyword>
<dbReference type="Proteomes" id="UP000241394">
    <property type="component" value="Chromosome LG7"/>
</dbReference>
<feature type="region of interest" description="Disordered" evidence="5">
    <location>
        <begin position="1013"/>
        <end position="1034"/>
    </location>
</feature>
<dbReference type="PROSITE" id="PS50812">
    <property type="entry name" value="PWWP"/>
    <property type="match status" value="1"/>
</dbReference>
<comment type="similarity">
    <text evidence="4">Belongs to the PDP family.</text>
</comment>
<evidence type="ECO:0000313" key="7">
    <source>
        <dbReference type="EMBL" id="PSS26527.1"/>
    </source>
</evidence>
<evidence type="ECO:0000256" key="1">
    <source>
        <dbReference type="ARBA" id="ARBA00023015"/>
    </source>
</evidence>
<feature type="region of interest" description="Disordered" evidence="5">
    <location>
        <begin position="425"/>
        <end position="462"/>
    </location>
</feature>
<feature type="compositionally biased region" description="Basic and acidic residues" evidence="5">
    <location>
        <begin position="866"/>
        <end position="901"/>
    </location>
</feature>
<evidence type="ECO:0000256" key="3">
    <source>
        <dbReference type="ARBA" id="ARBA00023242"/>
    </source>
</evidence>
<dbReference type="InterPro" id="IPR052657">
    <property type="entry name" value="PDP_family_Arabidopsis"/>
</dbReference>
<name>A0A2R6RD91_ACTCC</name>
<evidence type="ECO:0000256" key="4">
    <source>
        <dbReference type="ARBA" id="ARBA00060746"/>
    </source>
</evidence>
<dbReference type="InParanoid" id="A0A2R6RD91"/>
<dbReference type="STRING" id="1590841.A0A2R6RD91"/>
<evidence type="ECO:0000313" key="8">
    <source>
        <dbReference type="Proteomes" id="UP000241394"/>
    </source>
</evidence>
<keyword evidence="1" id="KW-0805">Transcription regulation</keyword>
<feature type="region of interest" description="Disordered" evidence="5">
    <location>
        <begin position="808"/>
        <end position="901"/>
    </location>
</feature>
<sequence length="1195" mass="129623">MISVMSNNDFELDPKPDIIADETQPKSRVSEDLGVVRWDDNGDGNEGSSSNLIGSLENGVSLGVGVDGSDKAIYDDSDKYKPGYEGIRVSEDLEHRAMEIDVDGRVSVGDEEKTRVSEGDWKRVDEEMKSESSDIQNEGVDINYRPSDRKCDVRDEGARHLGSRLLGKGHVEVGKSSVSMFDEFGKGETMGARLSTSVGYGYEIGDMIWGSVKSHPWWPGHIYNEAFASPSVRRTKRAGHVLVAFFGDSSYGWFEPDELIPFDANFAEKSRQTNLRNFVNAVEEAVDEVSRRCGLGLACRCRNPYNFRPINVQGYFAVDVDNYELGGVYSVSQIRKARDSLQPRDTLAFVKQLALMLRGDSSIDFIKNKATVLAYRKAVFEEFDVTYAQAFGQQPVRPTRESILAAAQPVRAPLSGPLVIAETLGKRKSSMKPKKAKEQENEDRYLFKRRDEPELKIRQTGPGTSPIQAAYVAGSAAVAAGDFLLQKRASDIPIKKQLPAKHERMATMGMDGGSVSSRDSARLGFGTIADNVAGSLADGSKVAPPSSFADSFPVWPAPTETSHLLEPDSSFNKAEGALLGANEHAGYIARANPIDMDGSGSSGKARFHQSPSLLAKVEGMRGQEQVHSLGSGGHVLPTPDAKFRGQDARICVNTGTKKAKLLKRPVGDLGGAEEPASGVKKKKRKKELGAEFRSDRVSTGKGGASFVRAQGASVQVGLPPREDCQIEHHKTNNGAGSSWLPESSGMSTTFGTGSTELKLPQLLGDLQALALNPFHGADSKIGAIVQQAFLKFRSAVYQKSLALSIPTKTDPEEVHAPTKSPAGSALGSDNPPRENTKDLPSLRPPKLAVRPDDPTKSGRKRGPSNRQEESTAKRLKKINDLKSMTTEKKAALKTSEAKGDGKETVALRLPKPVQPDFLKKTGSPEMACEPTVLVMKFPPNTSLPSGSELKARLARFGPLDHSATRVFWQSFSCRVVFLHKTSAEAAYGHLTGRNTLFSHVNVRCHIRPLSESKVQAEDAPMDSTVEQRPSPAQQRVVQLKSCLKKLTGDEAGTTSGGDGGGRGTPRVKFVLEDGEQMMIGNKNNNASFGDGGASSSSHGMDFNSKNFLRVIPPHPLPLLPLPPATDQFPNSSINKRYFEVAPPRNTHNFKTNTAPSGPIPTEIDIAPQMLSLLVKCNDLVTNLSNFLGYVPYHTL</sequence>
<reference evidence="8" key="2">
    <citation type="journal article" date="2018" name="BMC Genomics">
        <title>A manually annotated Actinidia chinensis var. chinensis (kiwifruit) genome highlights the challenges associated with draft genomes and gene prediction in plants.</title>
        <authorList>
            <person name="Pilkington S.M."/>
            <person name="Crowhurst R."/>
            <person name="Hilario E."/>
            <person name="Nardozza S."/>
            <person name="Fraser L."/>
            <person name="Peng Y."/>
            <person name="Gunaseelan K."/>
            <person name="Simpson R."/>
            <person name="Tahir J."/>
            <person name="Deroles S.C."/>
            <person name="Templeton K."/>
            <person name="Luo Z."/>
            <person name="Davy M."/>
            <person name="Cheng C."/>
            <person name="McNeilage M."/>
            <person name="Scaglione D."/>
            <person name="Liu Y."/>
            <person name="Zhang Q."/>
            <person name="Datson P."/>
            <person name="De Silva N."/>
            <person name="Gardiner S.E."/>
            <person name="Bassett H."/>
            <person name="Chagne D."/>
            <person name="McCallum J."/>
            <person name="Dzierzon H."/>
            <person name="Deng C."/>
            <person name="Wang Y.Y."/>
            <person name="Barron L."/>
            <person name="Manako K."/>
            <person name="Bowen J."/>
            <person name="Foster T.M."/>
            <person name="Erridge Z.A."/>
            <person name="Tiffin H."/>
            <person name="Waite C.N."/>
            <person name="Davies K.M."/>
            <person name="Grierson E.P."/>
            <person name="Laing W.A."/>
            <person name="Kirk R."/>
            <person name="Chen X."/>
            <person name="Wood M."/>
            <person name="Montefiori M."/>
            <person name="Brummell D.A."/>
            <person name="Schwinn K.E."/>
            <person name="Catanach A."/>
            <person name="Fullerton C."/>
            <person name="Li D."/>
            <person name="Meiyalaghan S."/>
            <person name="Nieuwenhuizen N."/>
            <person name="Read N."/>
            <person name="Prakash R."/>
            <person name="Hunter D."/>
            <person name="Zhang H."/>
            <person name="McKenzie M."/>
            <person name="Knabel M."/>
            <person name="Harris A."/>
            <person name="Allan A.C."/>
            <person name="Gleave A."/>
            <person name="Chen A."/>
            <person name="Janssen B.J."/>
            <person name="Plunkett B."/>
            <person name="Ampomah-Dwamena C."/>
            <person name="Voogd C."/>
            <person name="Leif D."/>
            <person name="Lafferty D."/>
            <person name="Souleyre E.J.F."/>
            <person name="Varkonyi-Gasic E."/>
            <person name="Gambi F."/>
            <person name="Hanley J."/>
            <person name="Yao J.L."/>
            <person name="Cheung J."/>
            <person name="David K.M."/>
            <person name="Warren B."/>
            <person name="Marsh K."/>
            <person name="Snowden K.C."/>
            <person name="Lin-Wang K."/>
            <person name="Brian L."/>
            <person name="Martinez-Sanchez M."/>
            <person name="Wang M."/>
            <person name="Ileperuma N."/>
            <person name="Macnee N."/>
            <person name="Campin R."/>
            <person name="McAtee P."/>
            <person name="Drummond R.S.M."/>
            <person name="Espley R.V."/>
            <person name="Ireland H.S."/>
            <person name="Wu R."/>
            <person name="Atkinson R.G."/>
            <person name="Karunairetnam S."/>
            <person name="Bulley S."/>
            <person name="Chunkath S."/>
            <person name="Hanley Z."/>
            <person name="Storey R."/>
            <person name="Thrimawithana A.H."/>
            <person name="Thomson S."/>
            <person name="David C."/>
            <person name="Testolin R."/>
            <person name="Huang H."/>
            <person name="Hellens R.P."/>
            <person name="Schaffer R.J."/>
        </authorList>
    </citation>
    <scope>NUCLEOTIDE SEQUENCE [LARGE SCALE GENOMIC DNA]</scope>
    <source>
        <strain evidence="8">cv. Red5</strain>
    </source>
</reference>
<feature type="compositionally biased region" description="Basic and acidic residues" evidence="5">
    <location>
        <begin position="12"/>
        <end position="31"/>
    </location>
</feature>
<keyword evidence="2" id="KW-0804">Transcription</keyword>
<dbReference type="CDD" id="cd05162">
    <property type="entry name" value="PWWP"/>
    <property type="match status" value="1"/>
</dbReference>
<dbReference type="PANTHER" id="PTHR10688">
    <property type="entry name" value="PWWP DOMAIN-CONTAINING PROTEIN"/>
    <property type="match status" value="1"/>
</dbReference>
<evidence type="ECO:0000256" key="5">
    <source>
        <dbReference type="SAM" id="MobiDB-lite"/>
    </source>
</evidence>
<dbReference type="EMBL" id="NKQK01000007">
    <property type="protein sequence ID" value="PSS26527.1"/>
    <property type="molecule type" value="Genomic_DNA"/>
</dbReference>
<dbReference type="Gramene" id="PSS26527">
    <property type="protein sequence ID" value="PSS26527"/>
    <property type="gene ID" value="CEY00_Acc07823"/>
</dbReference>
<dbReference type="SMART" id="SM00293">
    <property type="entry name" value="PWWP"/>
    <property type="match status" value="1"/>
</dbReference>
<dbReference type="GO" id="GO:0006355">
    <property type="term" value="P:regulation of DNA-templated transcription"/>
    <property type="evidence" value="ECO:0007669"/>
    <property type="project" value="UniProtKB-ARBA"/>
</dbReference>
<keyword evidence="8" id="KW-1185">Reference proteome</keyword>
<feature type="compositionally biased region" description="Polar residues" evidence="5">
    <location>
        <begin position="1024"/>
        <end position="1034"/>
    </location>
</feature>
<reference evidence="7 8" key="1">
    <citation type="submission" date="2017-07" db="EMBL/GenBank/DDBJ databases">
        <title>An improved, manually edited Actinidia chinensis var. chinensis (kiwifruit) genome highlights the challenges associated with draft genomes and gene prediction in plants.</title>
        <authorList>
            <person name="Pilkington S."/>
            <person name="Crowhurst R."/>
            <person name="Hilario E."/>
            <person name="Nardozza S."/>
            <person name="Fraser L."/>
            <person name="Peng Y."/>
            <person name="Gunaseelan K."/>
            <person name="Simpson R."/>
            <person name="Tahir J."/>
            <person name="Deroles S."/>
            <person name="Templeton K."/>
            <person name="Luo Z."/>
            <person name="Davy M."/>
            <person name="Cheng C."/>
            <person name="Mcneilage M."/>
            <person name="Scaglione D."/>
            <person name="Liu Y."/>
            <person name="Zhang Q."/>
            <person name="Datson P."/>
            <person name="De Silva N."/>
            <person name="Gardiner S."/>
            <person name="Bassett H."/>
            <person name="Chagne D."/>
            <person name="Mccallum J."/>
            <person name="Dzierzon H."/>
            <person name="Deng C."/>
            <person name="Wang Y.-Y."/>
            <person name="Barron N."/>
            <person name="Manako K."/>
            <person name="Bowen J."/>
            <person name="Foster T."/>
            <person name="Erridge Z."/>
            <person name="Tiffin H."/>
            <person name="Waite C."/>
            <person name="Davies K."/>
            <person name="Grierson E."/>
            <person name="Laing W."/>
            <person name="Kirk R."/>
            <person name="Chen X."/>
            <person name="Wood M."/>
            <person name="Montefiori M."/>
            <person name="Brummell D."/>
            <person name="Schwinn K."/>
            <person name="Catanach A."/>
            <person name="Fullerton C."/>
            <person name="Li D."/>
            <person name="Meiyalaghan S."/>
            <person name="Nieuwenhuizen N."/>
            <person name="Read N."/>
            <person name="Prakash R."/>
            <person name="Hunter D."/>
            <person name="Zhang H."/>
            <person name="Mckenzie M."/>
            <person name="Knabel M."/>
            <person name="Harris A."/>
            <person name="Allan A."/>
            <person name="Chen A."/>
            <person name="Janssen B."/>
            <person name="Plunkett B."/>
            <person name="Dwamena C."/>
            <person name="Voogd C."/>
            <person name="Leif D."/>
            <person name="Lafferty D."/>
            <person name="Souleyre E."/>
            <person name="Varkonyi-Gasic E."/>
            <person name="Gambi F."/>
            <person name="Hanley J."/>
            <person name="Yao J.-L."/>
            <person name="Cheung J."/>
            <person name="David K."/>
            <person name="Warren B."/>
            <person name="Marsh K."/>
            <person name="Snowden K."/>
            <person name="Lin-Wang K."/>
            <person name="Brian L."/>
            <person name="Martinez-Sanchez M."/>
            <person name="Wang M."/>
            <person name="Ileperuma N."/>
            <person name="Macnee N."/>
            <person name="Campin R."/>
            <person name="Mcatee P."/>
            <person name="Drummond R."/>
            <person name="Espley R."/>
            <person name="Ireland H."/>
            <person name="Wu R."/>
            <person name="Atkinson R."/>
            <person name="Karunairetnam S."/>
            <person name="Bulley S."/>
            <person name="Chunkath S."/>
            <person name="Hanley Z."/>
            <person name="Storey R."/>
            <person name="Thrimawithana A."/>
            <person name="Thomson S."/>
            <person name="David C."/>
            <person name="Testolin R."/>
        </authorList>
    </citation>
    <scope>NUCLEOTIDE SEQUENCE [LARGE SCALE GENOMIC DNA]</scope>
    <source>
        <strain evidence="8">cv. Red5</strain>
        <tissue evidence="7">Young leaf</tissue>
    </source>
</reference>
<dbReference type="GO" id="GO:0035098">
    <property type="term" value="C:ESC/E(Z) complex"/>
    <property type="evidence" value="ECO:0007669"/>
    <property type="project" value="UniProtKB-ARBA"/>
</dbReference>
<evidence type="ECO:0000256" key="2">
    <source>
        <dbReference type="ARBA" id="ARBA00023163"/>
    </source>
</evidence>
<dbReference type="FunCoup" id="A0A2R6RD91">
    <property type="interactions" value="4088"/>
</dbReference>
<proteinExistence type="inferred from homology"/>
<comment type="caution">
    <text evidence="7">The sequence shown here is derived from an EMBL/GenBank/DDBJ whole genome shotgun (WGS) entry which is preliminary data.</text>
</comment>
<feature type="domain" description="PWWP" evidence="6">
    <location>
        <begin position="204"/>
        <end position="265"/>
    </location>
</feature>
<protein>
    <submittedName>
        <fullName evidence="7">DNA mismatch repair protein like</fullName>
    </submittedName>
</protein>
<dbReference type="AlphaFoldDB" id="A0A2R6RD91"/>
<accession>A0A2R6RD91</accession>
<dbReference type="Pfam" id="PF00855">
    <property type="entry name" value="PWWP"/>
    <property type="match status" value="1"/>
</dbReference>
<evidence type="ECO:0000259" key="6">
    <source>
        <dbReference type="PROSITE" id="PS50812"/>
    </source>
</evidence>
<dbReference type="OMA" id="IDISHEM"/>
<dbReference type="OrthoDB" id="62853at2759"/>
<gene>
    <name evidence="7" type="ORF">CEY00_Acc07823</name>
</gene>
<feature type="region of interest" description="Disordered" evidence="5">
    <location>
        <begin position="1"/>
        <end position="53"/>
    </location>
</feature>
<organism evidence="7 8">
    <name type="scientific">Actinidia chinensis var. chinensis</name>
    <name type="common">Chinese soft-hair kiwi</name>
    <dbReference type="NCBI Taxonomy" id="1590841"/>
    <lineage>
        <taxon>Eukaryota</taxon>
        <taxon>Viridiplantae</taxon>
        <taxon>Streptophyta</taxon>
        <taxon>Embryophyta</taxon>
        <taxon>Tracheophyta</taxon>
        <taxon>Spermatophyta</taxon>
        <taxon>Magnoliopsida</taxon>
        <taxon>eudicotyledons</taxon>
        <taxon>Gunneridae</taxon>
        <taxon>Pentapetalae</taxon>
        <taxon>asterids</taxon>
        <taxon>Ericales</taxon>
        <taxon>Actinidiaceae</taxon>
        <taxon>Actinidia</taxon>
    </lineage>
</organism>